<evidence type="ECO:0000256" key="1">
    <source>
        <dbReference type="ARBA" id="ARBA00004141"/>
    </source>
</evidence>
<feature type="compositionally biased region" description="Basic and acidic residues" evidence="10">
    <location>
        <begin position="215"/>
        <end position="233"/>
    </location>
</feature>
<dbReference type="OMA" id="NRNISAW"/>
<feature type="region of interest" description="Disordered" evidence="10">
    <location>
        <begin position="204"/>
        <end position="279"/>
    </location>
</feature>
<dbReference type="Proteomes" id="UP000295252">
    <property type="component" value="Chromosome XI"/>
</dbReference>
<dbReference type="AlphaFoldDB" id="A0A068V1T5"/>
<dbReference type="PANTHER" id="PTHR31618">
    <property type="entry name" value="MECHANOSENSITIVE ION CHANNEL PROTEIN 5"/>
    <property type="match status" value="1"/>
</dbReference>
<feature type="transmembrane region" description="Helical" evidence="11">
    <location>
        <begin position="374"/>
        <end position="393"/>
    </location>
</feature>
<feature type="domain" description="Mechanosensitive ion channel MscS" evidence="12">
    <location>
        <begin position="812"/>
        <end position="869"/>
    </location>
</feature>
<evidence type="ECO:0000259" key="12">
    <source>
        <dbReference type="Pfam" id="PF00924"/>
    </source>
</evidence>
<dbReference type="InParanoid" id="A0A068V1T5"/>
<feature type="compositionally biased region" description="Acidic residues" evidence="10">
    <location>
        <begin position="347"/>
        <end position="356"/>
    </location>
</feature>
<reference evidence="14" key="1">
    <citation type="journal article" date="2014" name="Science">
        <title>The coffee genome provides insight into the convergent evolution of caffeine biosynthesis.</title>
        <authorList>
            <person name="Denoeud F."/>
            <person name="Carretero-Paulet L."/>
            <person name="Dereeper A."/>
            <person name="Droc G."/>
            <person name="Guyot R."/>
            <person name="Pietrella M."/>
            <person name="Zheng C."/>
            <person name="Alberti A."/>
            <person name="Anthony F."/>
            <person name="Aprea G."/>
            <person name="Aury J.M."/>
            <person name="Bento P."/>
            <person name="Bernard M."/>
            <person name="Bocs S."/>
            <person name="Campa C."/>
            <person name="Cenci A."/>
            <person name="Combes M.C."/>
            <person name="Crouzillat D."/>
            <person name="Da Silva C."/>
            <person name="Daddiego L."/>
            <person name="De Bellis F."/>
            <person name="Dussert S."/>
            <person name="Garsmeur O."/>
            <person name="Gayraud T."/>
            <person name="Guignon V."/>
            <person name="Jahn K."/>
            <person name="Jamilloux V."/>
            <person name="Joet T."/>
            <person name="Labadie K."/>
            <person name="Lan T."/>
            <person name="Leclercq J."/>
            <person name="Lepelley M."/>
            <person name="Leroy T."/>
            <person name="Li L.T."/>
            <person name="Librado P."/>
            <person name="Lopez L."/>
            <person name="Munoz A."/>
            <person name="Noel B."/>
            <person name="Pallavicini A."/>
            <person name="Perrotta G."/>
            <person name="Poncet V."/>
            <person name="Pot D."/>
            <person name="Priyono X."/>
            <person name="Rigoreau M."/>
            <person name="Rouard M."/>
            <person name="Rozas J."/>
            <person name="Tranchant-Dubreuil C."/>
            <person name="VanBuren R."/>
            <person name="Zhang Q."/>
            <person name="Andrade A.C."/>
            <person name="Argout X."/>
            <person name="Bertrand B."/>
            <person name="de Kochko A."/>
            <person name="Graziosi G."/>
            <person name="Henry R.J."/>
            <person name="Jayarama X."/>
            <person name="Ming R."/>
            <person name="Nagai C."/>
            <person name="Rounsley S."/>
            <person name="Sankoff D."/>
            <person name="Giuliano G."/>
            <person name="Albert V.A."/>
            <person name="Wincker P."/>
            <person name="Lashermes P."/>
        </authorList>
    </citation>
    <scope>NUCLEOTIDE SEQUENCE [LARGE SCALE GENOMIC DNA]</scope>
    <source>
        <strain evidence="14">cv. DH200-94</strain>
    </source>
</reference>
<dbReference type="GO" id="GO:0050982">
    <property type="term" value="P:detection of mechanical stimulus"/>
    <property type="evidence" value="ECO:0007669"/>
    <property type="project" value="UniProtKB-ARBA"/>
</dbReference>
<keyword evidence="5 11" id="KW-1133">Transmembrane helix</keyword>
<feature type="transmembrane region" description="Helical" evidence="11">
    <location>
        <begin position="485"/>
        <end position="502"/>
    </location>
</feature>
<dbReference type="FunCoup" id="A0A068V1T5">
    <property type="interactions" value="9"/>
</dbReference>
<feature type="transmembrane region" description="Helical" evidence="11">
    <location>
        <begin position="793"/>
        <end position="817"/>
    </location>
</feature>
<protein>
    <recommendedName>
        <fullName evidence="9">Mechanosensitive ion channel protein</fullName>
    </recommendedName>
</protein>
<evidence type="ECO:0000256" key="10">
    <source>
        <dbReference type="SAM" id="MobiDB-lite"/>
    </source>
</evidence>
<dbReference type="PANTHER" id="PTHR31618:SF16">
    <property type="entry name" value="MECHANOSENSITIVE ION CHANNEL PROTEIN"/>
    <property type="match status" value="1"/>
</dbReference>
<keyword evidence="4 11" id="KW-0812">Transmembrane</keyword>
<keyword evidence="3" id="KW-0813">Transport</keyword>
<keyword evidence="14" id="KW-1185">Reference proteome</keyword>
<feature type="compositionally biased region" description="Low complexity" evidence="10">
    <location>
        <begin position="1"/>
        <end position="15"/>
    </location>
</feature>
<evidence type="ECO:0000256" key="4">
    <source>
        <dbReference type="ARBA" id="ARBA00022692"/>
    </source>
</evidence>
<evidence type="ECO:0000256" key="11">
    <source>
        <dbReference type="SAM" id="Phobius"/>
    </source>
</evidence>
<feature type="compositionally biased region" description="Acidic residues" evidence="10">
    <location>
        <begin position="234"/>
        <end position="250"/>
    </location>
</feature>
<dbReference type="GO" id="GO:0006820">
    <property type="term" value="P:monoatomic anion transport"/>
    <property type="evidence" value="ECO:0007669"/>
    <property type="project" value="TreeGrafter"/>
</dbReference>
<dbReference type="InterPro" id="IPR016688">
    <property type="entry name" value="MscS-like_plants/fungi"/>
</dbReference>
<feature type="compositionally biased region" description="Basic and acidic residues" evidence="10">
    <location>
        <begin position="251"/>
        <end position="265"/>
    </location>
</feature>
<comment type="subcellular location">
    <subcellularLocation>
        <location evidence="1">Membrane</location>
        <topology evidence="1">Multi-pass membrane protein</topology>
    </subcellularLocation>
</comment>
<evidence type="ECO:0000256" key="9">
    <source>
        <dbReference type="PIRNR" id="PIRNR017209"/>
    </source>
</evidence>
<evidence type="ECO:0000256" key="8">
    <source>
        <dbReference type="ARBA" id="ARBA00023303"/>
    </source>
</evidence>
<evidence type="ECO:0000313" key="13">
    <source>
        <dbReference type="EMBL" id="CDP14532.1"/>
    </source>
</evidence>
<dbReference type="InterPro" id="IPR010920">
    <property type="entry name" value="LSM_dom_sf"/>
</dbReference>
<dbReference type="PhylomeDB" id="A0A068V1T5"/>
<feature type="region of interest" description="Disordered" evidence="10">
    <location>
        <begin position="305"/>
        <end position="356"/>
    </location>
</feature>
<dbReference type="InterPro" id="IPR006685">
    <property type="entry name" value="MscS_channel_2nd"/>
</dbReference>
<feature type="transmembrane region" description="Helical" evidence="11">
    <location>
        <begin position="761"/>
        <end position="781"/>
    </location>
</feature>
<dbReference type="OrthoDB" id="544685at2759"/>
<dbReference type="Gramene" id="CDP14532">
    <property type="protein sequence ID" value="CDP14532"/>
    <property type="gene ID" value="GSCOC_T00041047001"/>
</dbReference>
<dbReference type="InterPro" id="IPR023408">
    <property type="entry name" value="MscS_beta-dom_sf"/>
</dbReference>
<dbReference type="Gene3D" id="2.30.30.60">
    <property type="match status" value="1"/>
</dbReference>
<accession>A0A068V1T5</accession>
<dbReference type="FunFam" id="2.30.30.60:FF:000003">
    <property type="entry name" value="Predicted mechanosensitive ion channel"/>
    <property type="match status" value="1"/>
</dbReference>
<feature type="transmembrane region" description="Helical" evidence="11">
    <location>
        <begin position="413"/>
        <end position="434"/>
    </location>
</feature>
<dbReference type="GO" id="GO:0008381">
    <property type="term" value="F:mechanosensitive monoatomic ion channel activity"/>
    <property type="evidence" value="ECO:0007669"/>
    <property type="project" value="TreeGrafter"/>
</dbReference>
<feature type="region of interest" description="Disordered" evidence="10">
    <location>
        <begin position="1"/>
        <end position="57"/>
    </location>
</feature>
<keyword evidence="6" id="KW-0406">Ion transport</keyword>
<proteinExistence type="inferred from homology"/>
<dbReference type="EMBL" id="HG739171">
    <property type="protein sequence ID" value="CDP14532.1"/>
    <property type="molecule type" value="Genomic_DNA"/>
</dbReference>
<feature type="region of interest" description="Disordered" evidence="10">
    <location>
        <begin position="152"/>
        <end position="188"/>
    </location>
</feature>
<dbReference type="STRING" id="49390.A0A068V1T5"/>
<evidence type="ECO:0000313" key="14">
    <source>
        <dbReference type="Proteomes" id="UP000295252"/>
    </source>
</evidence>
<feature type="compositionally biased region" description="Low complexity" evidence="10">
    <location>
        <begin position="47"/>
        <end position="56"/>
    </location>
</feature>
<gene>
    <name evidence="13" type="ORF">GSCOC_T00041047001</name>
</gene>
<feature type="transmembrane region" description="Helical" evidence="11">
    <location>
        <begin position="454"/>
        <end position="473"/>
    </location>
</feature>
<dbReference type="GO" id="GO:0005886">
    <property type="term" value="C:plasma membrane"/>
    <property type="evidence" value="ECO:0007669"/>
    <property type="project" value="UniProtKB-UniRule"/>
</dbReference>
<dbReference type="PIRSF" id="PIRSF017209">
    <property type="entry name" value="Memb_At2g17000_prd"/>
    <property type="match status" value="1"/>
</dbReference>
<evidence type="ECO:0000256" key="7">
    <source>
        <dbReference type="ARBA" id="ARBA00023136"/>
    </source>
</evidence>
<sequence length="995" mass="113103">MDRFSSSSFNRSFKSNGRKISIENTEPPDHEKQPILSDHHHHHHSHPTTMASPSSSEVIVKIDGPDHARDAGHGGTNNQVWREPSIEFWKDNDSASPGGLDYRHHPTNANDMDVVVPDPLSKLIGQFLNKQRAAGAELSLDVDLEVDELHRDQQDGRSSCTSINDNCRNRNPPNFPPLSGDYQTRNADHNDDYELKVSYQQAPAAMSIGSTPTHKVIDIAPDERRRQFSKEIESSSDDDDHDEELEEEENNEKVHPLQEFHRRSNTDANNSNDGHNGVDDVQVLRCTSIQRRTGVLGRMKTKSRLIDPSPERPERRSGMIGKPSGPIRVSGMLGRASGMLGKQPAPPDDEEDDPLFDEDLPEEYRKANLNALTLLQWISLFLIVSALACTLAIPRWKKMKLRGLQLWKWEVLVLVLICGRLVSGWGIRIVVLLIERNFLLRKRVLYFVYGIRKPVQNCIWLGLVLISWQCLFDKKVEGSNSFLRFVNKLMVSMLLATILWLVKTLMVKVLASSFHVSTFFDRIQESLFNQYVIEMLSGPPLIEIKAIREEEDGTMDEVWKLQNAGATLPPDLRPPAFHSAKSGKLSGKLMGTAGLPPRPSRTFSVKISSPMAKHHDDPGITIDDLHRLNPKNISAWNMKRLMNMVRHGVLSTLDEQIMGSSHHDESATQIRSECEAKVAARKIFRNVAKPRAKFIYLEDMMHFLREEEALKIMNIVEGSPESEKISRASLRNWVVNAFRERKALALTLNDTKTAVNKLHQMVNVIVGIIIVIICLVILGIATSKLLLFVSSQVVVVAFIFGNTCKTIFEAIIFLFVMHPFDVGDRCEIDGVQMVVEEMNILTTVFLRFDNQKILYPNSTLATKPIHNYYRSPDMGDSVDFVVHIATPAEKIAIMKQRIISYVESKKEHWYSSPTVVLMDLEGLNRLKMSVWIRHRMNYQDMGTRWQRRALLIEEMINIFKELDIDYRLLPLDINVRTLPPVNSNRFPSTWPTSSS</sequence>
<keyword evidence="8" id="KW-0407">Ion channel</keyword>
<dbReference type="SUPFAM" id="SSF50182">
    <property type="entry name" value="Sm-like ribonucleoproteins"/>
    <property type="match status" value="1"/>
</dbReference>
<evidence type="ECO:0000256" key="3">
    <source>
        <dbReference type="ARBA" id="ARBA00022448"/>
    </source>
</evidence>
<organism evidence="13 14">
    <name type="scientific">Coffea canephora</name>
    <name type="common">Robusta coffee</name>
    <dbReference type="NCBI Taxonomy" id="49390"/>
    <lineage>
        <taxon>Eukaryota</taxon>
        <taxon>Viridiplantae</taxon>
        <taxon>Streptophyta</taxon>
        <taxon>Embryophyta</taxon>
        <taxon>Tracheophyta</taxon>
        <taxon>Spermatophyta</taxon>
        <taxon>Magnoliopsida</taxon>
        <taxon>eudicotyledons</taxon>
        <taxon>Gunneridae</taxon>
        <taxon>Pentapetalae</taxon>
        <taxon>asterids</taxon>
        <taxon>lamiids</taxon>
        <taxon>Gentianales</taxon>
        <taxon>Rubiaceae</taxon>
        <taxon>Ixoroideae</taxon>
        <taxon>Gardenieae complex</taxon>
        <taxon>Bertiereae - Coffeeae clade</taxon>
        <taxon>Coffeeae</taxon>
        <taxon>Coffea</taxon>
    </lineage>
</organism>
<evidence type="ECO:0000256" key="2">
    <source>
        <dbReference type="ARBA" id="ARBA00008017"/>
    </source>
</evidence>
<evidence type="ECO:0000256" key="5">
    <source>
        <dbReference type="ARBA" id="ARBA00022989"/>
    </source>
</evidence>
<comment type="similarity">
    <text evidence="2 9">Belongs to the MscS (TC 1.A.23) family.</text>
</comment>
<keyword evidence="7 9" id="KW-0472">Membrane</keyword>
<name>A0A068V1T5_COFCA</name>
<dbReference type="Pfam" id="PF00924">
    <property type="entry name" value="MS_channel_2nd"/>
    <property type="match status" value="1"/>
</dbReference>
<evidence type="ECO:0000256" key="6">
    <source>
        <dbReference type="ARBA" id="ARBA00023065"/>
    </source>
</evidence>